<evidence type="ECO:0000313" key="1">
    <source>
        <dbReference type="EMBL" id="AZE56858.1"/>
    </source>
</evidence>
<evidence type="ECO:0000313" key="2">
    <source>
        <dbReference type="Proteomes" id="UP000268696"/>
    </source>
</evidence>
<dbReference type="Proteomes" id="UP000268696">
    <property type="component" value="Chromosome"/>
</dbReference>
<reference evidence="1 2" key="1">
    <citation type="submission" date="2018-03" db="EMBL/GenBank/DDBJ databases">
        <title>Diversity of phytobeneficial traits revealed by whole-genome analysis of worldwide-isolated phenazine-producing Pseudomonas spp.</title>
        <authorList>
            <person name="Biessy A."/>
            <person name="Novinscak A."/>
            <person name="Blom J."/>
            <person name="Leger G."/>
            <person name="Thomashow L.S."/>
            <person name="Cazorla F.M."/>
            <person name="Josic D."/>
            <person name="Filion M."/>
        </authorList>
    </citation>
    <scope>NUCLEOTIDE SEQUENCE [LARGE SCALE GENOMIC DNA]</scope>
    <source>
        <strain evidence="1 2">30B</strain>
    </source>
</reference>
<proteinExistence type="predicted"/>
<protein>
    <submittedName>
        <fullName evidence="1">Uncharacterized protein</fullName>
    </submittedName>
</protein>
<organism evidence="1 2">
    <name type="scientific">Pseudomonas synxantha</name>
    <dbReference type="NCBI Taxonomy" id="47883"/>
    <lineage>
        <taxon>Bacteria</taxon>
        <taxon>Pseudomonadati</taxon>
        <taxon>Pseudomonadota</taxon>
        <taxon>Gammaproteobacteria</taxon>
        <taxon>Pseudomonadales</taxon>
        <taxon>Pseudomonadaceae</taxon>
        <taxon>Pseudomonas</taxon>
    </lineage>
</organism>
<sequence length="37" mass="4197">MIRRPAFMPDSNGSGVNGRRYAARLKKPLLVPWRPST</sequence>
<dbReference type="EMBL" id="CP027754">
    <property type="protein sequence ID" value="AZE56858.1"/>
    <property type="molecule type" value="Genomic_DNA"/>
</dbReference>
<dbReference type="AlphaFoldDB" id="A0A3G7UE64"/>
<name>A0A3G7UE64_9PSED</name>
<gene>
    <name evidence="1" type="ORF">C4K03_4720</name>
</gene>
<accession>A0A3G7UE64</accession>